<accession>A0ACC8XHJ7</accession>
<dbReference type="EMBL" id="LJHD01000150">
    <property type="protein sequence ID" value="ONI43348.1"/>
    <property type="molecule type" value="Genomic_DNA"/>
</dbReference>
<keyword evidence="2" id="KW-1185">Reference proteome</keyword>
<gene>
    <name evidence="1" type="ORF">AN640_06430</name>
</gene>
<name>A0ACC8XHJ7_9FIRM</name>
<comment type="caution">
    <text evidence="1">The sequence shown here is derived from an EMBL/GenBank/DDBJ whole genome shotgun (WGS) entry which is preliminary data.</text>
</comment>
<evidence type="ECO:0000313" key="1">
    <source>
        <dbReference type="EMBL" id="ONI43348.1"/>
    </source>
</evidence>
<organism evidence="1 2">
    <name type="scientific">Candidatus Epulonipiscium fishelsonii</name>
    <dbReference type="NCBI Taxonomy" id="77094"/>
    <lineage>
        <taxon>Bacteria</taxon>
        <taxon>Bacillati</taxon>
        <taxon>Bacillota</taxon>
        <taxon>Clostridia</taxon>
        <taxon>Lachnospirales</taxon>
        <taxon>Lachnospiraceae</taxon>
        <taxon>Candidatus Epulonipiscium</taxon>
    </lineage>
</organism>
<reference evidence="1" key="1">
    <citation type="submission" date="2016-08" db="EMBL/GenBank/DDBJ databases">
        <authorList>
            <person name="Ngugi D.K."/>
            <person name="Miyake S."/>
            <person name="Stingl U."/>
        </authorList>
    </citation>
    <scope>NUCLEOTIDE SEQUENCE</scope>
    <source>
        <strain evidence="1">SCG-D08WGA-EpuloA1</strain>
    </source>
</reference>
<protein>
    <submittedName>
        <fullName evidence="1">16S rRNA pseudouridine(516) synthase</fullName>
    </submittedName>
</protein>
<proteinExistence type="predicted"/>
<sequence length="233" mass="26687">MRLDKYLSHIGIGTRTEVKKIVSENRVKVNEKVANKPSININPDVDKILLNNELLEYKEFYYFILNKPQGVITATDDNVHKTVMDLLKKEDKNKNIFPVGRLDKDTEGLLILTNNGQLSHNLLSPKKHVSKTYCLKTIGSIVPDAIERFKSGIEFKDGIKCLPAKLEFINKDELLITIQEGKFHQVKRMVHHIGGEVVYLKRIQIGNLKLPMDLDPGEYRELTNNELNLILND</sequence>
<dbReference type="Proteomes" id="UP000188637">
    <property type="component" value="Unassembled WGS sequence"/>
</dbReference>
<evidence type="ECO:0000313" key="2">
    <source>
        <dbReference type="Proteomes" id="UP000188637"/>
    </source>
</evidence>